<dbReference type="AlphaFoldDB" id="A0A1J9PV87"/>
<dbReference type="OrthoDB" id="5372703at2759"/>
<feature type="domain" description="DUF7924" evidence="1">
    <location>
        <begin position="5"/>
        <end position="178"/>
    </location>
</feature>
<reference evidence="2 3" key="1">
    <citation type="submission" date="2015-08" db="EMBL/GenBank/DDBJ databases">
        <title>Emmonsia species relationships and genome sequence.</title>
        <authorList>
            <person name="Cuomo C.A."/>
            <person name="Schwartz I.S."/>
            <person name="Kenyon C."/>
            <person name="De Hoog G.S."/>
            <person name="Govender N.P."/>
            <person name="Botha A."/>
            <person name="Moreno L."/>
            <person name="De Vries M."/>
            <person name="Munoz J.F."/>
            <person name="Stielow J.B."/>
        </authorList>
    </citation>
    <scope>NUCLEOTIDE SEQUENCE [LARGE SCALE GENOMIC DNA]</scope>
    <source>
        <strain evidence="2 3">EI222</strain>
    </source>
</reference>
<dbReference type="STRING" id="1658174.A0A1J9PV87"/>
<dbReference type="VEuPathDB" id="FungiDB:ACJ73_08460"/>
<accession>A0A1J9PV87</accession>
<sequence>MPVFKLKDPRPDICVGLSDEVLADALEPKKGRGLARRFLLIHMSPTPLGLRFPFLMVEAKAGATGGNLYRAQNQAAVGGSAALQIFRRLSDLQYAQNSDQESSGNLEAGGHSPHTPSALTPYVSFSIAAEGPVHELRLHFRRCCEEDYYMGCIRTWRTTVESDSLDLLRHLWEVLRWGNDELKGAIIESLQAL</sequence>
<gene>
    <name evidence="2" type="ORF">ACJ73_08460</name>
</gene>
<evidence type="ECO:0000313" key="2">
    <source>
        <dbReference type="EMBL" id="OJD20206.1"/>
    </source>
</evidence>
<dbReference type="EMBL" id="LGTZ01002003">
    <property type="protein sequence ID" value="OJD20206.1"/>
    <property type="molecule type" value="Genomic_DNA"/>
</dbReference>
<comment type="caution">
    <text evidence="2">The sequence shown here is derived from an EMBL/GenBank/DDBJ whole genome shotgun (WGS) entry which is preliminary data.</text>
</comment>
<proteinExistence type="predicted"/>
<dbReference type="InterPro" id="IPR057684">
    <property type="entry name" value="DUF7924"/>
</dbReference>
<evidence type="ECO:0000259" key="1">
    <source>
        <dbReference type="Pfam" id="PF25545"/>
    </source>
</evidence>
<dbReference type="Pfam" id="PF25545">
    <property type="entry name" value="DUF7924"/>
    <property type="match status" value="1"/>
</dbReference>
<protein>
    <recommendedName>
        <fullName evidence="1">DUF7924 domain-containing protein</fullName>
    </recommendedName>
</protein>
<keyword evidence="3" id="KW-1185">Reference proteome</keyword>
<name>A0A1J9PV87_9EURO</name>
<dbReference type="Proteomes" id="UP000242791">
    <property type="component" value="Unassembled WGS sequence"/>
</dbReference>
<organism evidence="2 3">
    <name type="scientific">Blastomyces percursus</name>
    <dbReference type="NCBI Taxonomy" id="1658174"/>
    <lineage>
        <taxon>Eukaryota</taxon>
        <taxon>Fungi</taxon>
        <taxon>Dikarya</taxon>
        <taxon>Ascomycota</taxon>
        <taxon>Pezizomycotina</taxon>
        <taxon>Eurotiomycetes</taxon>
        <taxon>Eurotiomycetidae</taxon>
        <taxon>Onygenales</taxon>
        <taxon>Ajellomycetaceae</taxon>
        <taxon>Blastomyces</taxon>
    </lineage>
</organism>
<evidence type="ECO:0000313" key="3">
    <source>
        <dbReference type="Proteomes" id="UP000242791"/>
    </source>
</evidence>